<gene>
    <name evidence="9" type="ORF">OBO34_20665</name>
</gene>
<dbReference type="InterPro" id="IPR035965">
    <property type="entry name" value="PAS-like_dom_sf"/>
</dbReference>
<sequence>MYKKFTPEYQAQLIDAWKKFIHYEDADYSLIRPEILESWNRSRAAGVSPHNTAAKILSSDELTIRINSNLDLIEVVRPYMEKLYSIVQGSGFYLLFCDKDGYILDLIGDRSIIEHGKNKSMLVVGANRQESSAGTNAIGTCLALQKPIQIWGAEHYLEAHKGYVCSGAPFFDSSGNILGCLNITGLSENVHPHTLGLVISAVDGITKEVKIRKAYADIELISAQRNSIIQSMTFGLFLLNKSARIIQVNDAALQMLDLKYDNIIGKSIFDFISFDENNDRDRNFSLIENEVYNKEMNIHQVGSASPPIRFNMSVNFVKDSNGRYSGTVIRFNQPRVINNLVNTISGYKSKYTFDSIIGDSPVTRELIETCKCAAQSSSNVLIIGKSGTGKELIAQSMHNMSPFSSGPFVAINCAALPKGLVESELFGYEKGAFTGAGKSGNPGKFELADGGTIFLDEIGDMPLDVQVSLLRVIQTKEIVRVGGKYPKAVNVRIIAATNKDLNQAIEEKTFREDLYYRLNVLNIQVPTLAERGNDVCQLADYFVKLYGSHRGIKINPSVYTLLRKYNWPGNIRQLENVIERAVNITDTNLIEPAHLPLEIQQADPVEGSASPLSSERMAASASSLSRPHGPKDINSENVILDGLEKCGGNVTEAAKFLGVSRRTLYRKLDKYNIDYGKYRNR</sequence>
<dbReference type="PROSITE" id="PS00676">
    <property type="entry name" value="SIGMA54_INTERACT_2"/>
    <property type="match status" value="1"/>
</dbReference>
<dbReference type="InterPro" id="IPR027417">
    <property type="entry name" value="P-loop_NTPase"/>
</dbReference>
<evidence type="ECO:0000313" key="10">
    <source>
        <dbReference type="Proteomes" id="UP001065549"/>
    </source>
</evidence>
<dbReference type="Pfam" id="PF25601">
    <property type="entry name" value="AAA_lid_14"/>
    <property type="match status" value="1"/>
</dbReference>
<dbReference type="PRINTS" id="PR01590">
    <property type="entry name" value="HTHFIS"/>
</dbReference>
<dbReference type="InterPro" id="IPR003593">
    <property type="entry name" value="AAA+_ATPase"/>
</dbReference>
<dbReference type="Gene3D" id="1.10.10.60">
    <property type="entry name" value="Homeodomain-like"/>
    <property type="match status" value="1"/>
</dbReference>
<feature type="domain" description="PAS" evidence="8">
    <location>
        <begin position="221"/>
        <end position="294"/>
    </location>
</feature>
<dbReference type="PROSITE" id="PS50112">
    <property type="entry name" value="PAS"/>
    <property type="match status" value="1"/>
</dbReference>
<dbReference type="GO" id="GO:0005524">
    <property type="term" value="F:ATP binding"/>
    <property type="evidence" value="ECO:0007669"/>
    <property type="project" value="UniProtKB-KW"/>
</dbReference>
<dbReference type="Pfam" id="PF00158">
    <property type="entry name" value="Sigma54_activat"/>
    <property type="match status" value="1"/>
</dbReference>
<evidence type="ECO:0000256" key="6">
    <source>
        <dbReference type="SAM" id="MobiDB-lite"/>
    </source>
</evidence>
<evidence type="ECO:0000256" key="1">
    <source>
        <dbReference type="ARBA" id="ARBA00022741"/>
    </source>
</evidence>
<dbReference type="Pfam" id="PF13426">
    <property type="entry name" value="PAS_9"/>
    <property type="match status" value="1"/>
</dbReference>
<keyword evidence="1" id="KW-0547">Nucleotide-binding</keyword>
<dbReference type="InterPro" id="IPR002078">
    <property type="entry name" value="Sigma_54_int"/>
</dbReference>
<keyword evidence="5" id="KW-0804">Transcription</keyword>
<organism evidence="9 10">
    <name type="scientific">Hominibacterium faecale</name>
    <dbReference type="NCBI Taxonomy" id="2839743"/>
    <lineage>
        <taxon>Bacteria</taxon>
        <taxon>Bacillati</taxon>
        <taxon>Bacillota</taxon>
        <taxon>Clostridia</taxon>
        <taxon>Peptostreptococcales</taxon>
        <taxon>Anaerovoracaceae</taxon>
        <taxon>Hominibacterium</taxon>
    </lineage>
</organism>
<dbReference type="GO" id="GO:0043565">
    <property type="term" value="F:sequence-specific DNA binding"/>
    <property type="evidence" value="ECO:0007669"/>
    <property type="project" value="InterPro"/>
</dbReference>
<dbReference type="Pfam" id="PF02954">
    <property type="entry name" value="HTH_8"/>
    <property type="match status" value="1"/>
</dbReference>
<dbReference type="Proteomes" id="UP001065549">
    <property type="component" value="Unassembled WGS sequence"/>
</dbReference>
<dbReference type="EMBL" id="JAOSHN010000013">
    <property type="protein sequence ID" value="MCU7380730.1"/>
    <property type="molecule type" value="Genomic_DNA"/>
</dbReference>
<keyword evidence="3" id="KW-0805">Transcription regulation</keyword>
<dbReference type="Gene3D" id="3.30.450.40">
    <property type="match status" value="1"/>
</dbReference>
<dbReference type="PROSITE" id="PS50045">
    <property type="entry name" value="SIGMA54_INTERACT_4"/>
    <property type="match status" value="1"/>
</dbReference>
<dbReference type="InterPro" id="IPR002197">
    <property type="entry name" value="HTH_Fis"/>
</dbReference>
<dbReference type="GO" id="GO:0006355">
    <property type="term" value="P:regulation of DNA-templated transcription"/>
    <property type="evidence" value="ECO:0007669"/>
    <property type="project" value="InterPro"/>
</dbReference>
<evidence type="ECO:0000256" key="3">
    <source>
        <dbReference type="ARBA" id="ARBA00023015"/>
    </source>
</evidence>
<dbReference type="Pfam" id="PF01590">
    <property type="entry name" value="GAF"/>
    <property type="match status" value="1"/>
</dbReference>
<dbReference type="SMART" id="SM00091">
    <property type="entry name" value="PAS"/>
    <property type="match status" value="1"/>
</dbReference>
<evidence type="ECO:0000256" key="4">
    <source>
        <dbReference type="ARBA" id="ARBA00023125"/>
    </source>
</evidence>
<dbReference type="FunFam" id="3.40.50.300:FF:000006">
    <property type="entry name" value="DNA-binding transcriptional regulator NtrC"/>
    <property type="match status" value="1"/>
</dbReference>
<dbReference type="Gene3D" id="3.30.450.20">
    <property type="entry name" value="PAS domain"/>
    <property type="match status" value="1"/>
</dbReference>
<evidence type="ECO:0000256" key="5">
    <source>
        <dbReference type="ARBA" id="ARBA00023163"/>
    </source>
</evidence>
<keyword evidence="2" id="KW-0067">ATP-binding</keyword>
<dbReference type="SUPFAM" id="SSF52540">
    <property type="entry name" value="P-loop containing nucleoside triphosphate hydrolases"/>
    <property type="match status" value="1"/>
</dbReference>
<feature type="domain" description="Sigma-54 factor interaction" evidence="7">
    <location>
        <begin position="356"/>
        <end position="583"/>
    </location>
</feature>
<evidence type="ECO:0000313" key="9">
    <source>
        <dbReference type="EMBL" id="MCU7380730.1"/>
    </source>
</evidence>
<dbReference type="AlphaFoldDB" id="A0A9J6QZ60"/>
<dbReference type="Gene3D" id="3.40.50.300">
    <property type="entry name" value="P-loop containing nucleotide triphosphate hydrolases"/>
    <property type="match status" value="1"/>
</dbReference>
<dbReference type="PROSITE" id="PS00688">
    <property type="entry name" value="SIGMA54_INTERACT_3"/>
    <property type="match status" value="1"/>
</dbReference>
<dbReference type="InterPro" id="IPR025944">
    <property type="entry name" value="Sigma_54_int_dom_CS"/>
</dbReference>
<dbReference type="InterPro" id="IPR025943">
    <property type="entry name" value="Sigma_54_int_dom_ATP-bd_2"/>
</dbReference>
<dbReference type="SUPFAM" id="SSF55785">
    <property type="entry name" value="PYP-like sensor domain (PAS domain)"/>
    <property type="match status" value="1"/>
</dbReference>
<dbReference type="InterPro" id="IPR009057">
    <property type="entry name" value="Homeodomain-like_sf"/>
</dbReference>
<proteinExistence type="predicted"/>
<name>A0A9J6QZ60_9FIRM</name>
<dbReference type="Gene3D" id="1.10.8.60">
    <property type="match status" value="1"/>
</dbReference>
<dbReference type="CDD" id="cd00009">
    <property type="entry name" value="AAA"/>
    <property type="match status" value="1"/>
</dbReference>
<dbReference type="CDD" id="cd00130">
    <property type="entry name" value="PAS"/>
    <property type="match status" value="1"/>
</dbReference>
<dbReference type="InterPro" id="IPR058031">
    <property type="entry name" value="AAA_lid_NorR"/>
</dbReference>
<dbReference type="RefSeq" id="WP_253019393.1">
    <property type="nucleotide sequence ID" value="NZ_JAOSHN010000013.1"/>
</dbReference>
<protein>
    <submittedName>
        <fullName evidence="9">Sigma 54-interacting transcriptional regulator</fullName>
    </submittedName>
</protein>
<dbReference type="InterPro" id="IPR000014">
    <property type="entry name" value="PAS"/>
</dbReference>
<keyword evidence="10" id="KW-1185">Reference proteome</keyword>
<comment type="caution">
    <text evidence="9">The sequence shown here is derived from an EMBL/GenBank/DDBJ whole genome shotgun (WGS) entry which is preliminary data.</text>
</comment>
<reference evidence="9" key="1">
    <citation type="submission" date="2022-09" db="EMBL/GenBank/DDBJ databases">
        <title>Culturomic study of gut microbiota in children with autism spectrum disorder.</title>
        <authorList>
            <person name="Efimov B.A."/>
            <person name="Chaplin A.V."/>
            <person name="Sokolova S.R."/>
            <person name="Pikina A.P."/>
            <person name="Korzhanova M."/>
            <person name="Belova V."/>
            <person name="Korostin D."/>
        </authorList>
    </citation>
    <scope>NUCLEOTIDE SEQUENCE</scope>
    <source>
        <strain evidence="9">ASD5510</strain>
    </source>
</reference>
<evidence type="ECO:0000259" key="8">
    <source>
        <dbReference type="PROSITE" id="PS50112"/>
    </source>
</evidence>
<evidence type="ECO:0000259" key="7">
    <source>
        <dbReference type="PROSITE" id="PS50045"/>
    </source>
</evidence>
<dbReference type="InterPro" id="IPR029016">
    <property type="entry name" value="GAF-like_dom_sf"/>
</dbReference>
<dbReference type="InterPro" id="IPR003018">
    <property type="entry name" value="GAF"/>
</dbReference>
<dbReference type="SUPFAM" id="SSF46689">
    <property type="entry name" value="Homeodomain-like"/>
    <property type="match status" value="1"/>
</dbReference>
<dbReference type="SUPFAM" id="SSF55781">
    <property type="entry name" value="GAF domain-like"/>
    <property type="match status" value="1"/>
</dbReference>
<dbReference type="PANTHER" id="PTHR32071">
    <property type="entry name" value="TRANSCRIPTIONAL REGULATORY PROTEIN"/>
    <property type="match status" value="1"/>
</dbReference>
<feature type="region of interest" description="Disordered" evidence="6">
    <location>
        <begin position="606"/>
        <end position="633"/>
    </location>
</feature>
<evidence type="ECO:0000256" key="2">
    <source>
        <dbReference type="ARBA" id="ARBA00022840"/>
    </source>
</evidence>
<dbReference type="PANTHER" id="PTHR32071:SF57">
    <property type="entry name" value="C4-DICARBOXYLATE TRANSPORT TRANSCRIPTIONAL REGULATORY PROTEIN DCTD"/>
    <property type="match status" value="1"/>
</dbReference>
<accession>A0A9J6QZ60</accession>
<dbReference type="SMART" id="SM00382">
    <property type="entry name" value="AAA"/>
    <property type="match status" value="1"/>
</dbReference>
<keyword evidence="4" id="KW-0238">DNA-binding</keyword>